<evidence type="ECO:0000313" key="1">
    <source>
        <dbReference type="EMBL" id="NME72533.1"/>
    </source>
</evidence>
<accession>A0A7X9S1A7</accession>
<gene>
    <name evidence="1" type="ORF">HHU12_31520</name>
</gene>
<keyword evidence="2" id="KW-1185">Reference proteome</keyword>
<dbReference type="EMBL" id="JABANE010000173">
    <property type="protein sequence ID" value="NME72533.1"/>
    <property type="molecule type" value="Genomic_DNA"/>
</dbReference>
<proteinExistence type="predicted"/>
<dbReference type="Proteomes" id="UP000576082">
    <property type="component" value="Unassembled WGS sequence"/>
</dbReference>
<organism evidence="1 2">
    <name type="scientific">Flammeovirga aprica JL-4</name>
    <dbReference type="NCBI Taxonomy" id="694437"/>
    <lineage>
        <taxon>Bacteria</taxon>
        <taxon>Pseudomonadati</taxon>
        <taxon>Bacteroidota</taxon>
        <taxon>Cytophagia</taxon>
        <taxon>Cytophagales</taxon>
        <taxon>Flammeovirgaceae</taxon>
        <taxon>Flammeovirga</taxon>
    </lineage>
</organism>
<comment type="caution">
    <text evidence="1">The sequence shown here is derived from an EMBL/GenBank/DDBJ whole genome shotgun (WGS) entry which is preliminary data.</text>
</comment>
<evidence type="ECO:0000313" key="2">
    <source>
        <dbReference type="Proteomes" id="UP000576082"/>
    </source>
</evidence>
<sequence>MEKIRILKSKTRFYELFNEFKKLKKTKIDNPSDQVLYTYQELSKIEDKAIAIIGKKGEEAEFFGRVIFRIFEAMQYTNVSPKFLTDPVIDMIGNSPLMSKIRNLVSDIDVIKSYLPERFSYAVIYENDLSRYSLNTNAETFAERMQALSLQQSLKDAYNEAAFTSIPATNEMHKKLLQITADNNEVEEKVKNHQYQIILYYTSNKLHTDFGVLVDFGDQVKTLEFFSTAPDMKAEYFINSYEFARAVMFYDTFFHSDFEIERLDKRTSQAKKRTIGNHKILIDDYMNVDALFVKRTAIVDGKKSPHLRKGHFRKQRVGENRSGVKVIWIEDTVVGVDKS</sequence>
<dbReference type="Pfam" id="PF26125">
    <property type="entry name" value="AcrVA2-like"/>
    <property type="match status" value="1"/>
</dbReference>
<reference evidence="1 2" key="1">
    <citation type="submission" date="2020-04" db="EMBL/GenBank/DDBJ databases">
        <title>Flammeovirga sp. SR4, a novel species isolated from seawater.</title>
        <authorList>
            <person name="Wang X."/>
        </authorList>
    </citation>
    <scope>NUCLEOTIDE SEQUENCE [LARGE SCALE GENOMIC DNA]</scope>
    <source>
        <strain evidence="1 2">ATCC 23126</strain>
    </source>
</reference>
<dbReference type="AlphaFoldDB" id="A0A7X9S1A7"/>
<dbReference type="InterPro" id="IPR058915">
    <property type="entry name" value="AcrVA2-like"/>
</dbReference>
<name>A0A7X9S1A7_9BACT</name>
<dbReference type="RefSeq" id="WP_169660720.1">
    <property type="nucleotide sequence ID" value="NZ_JABANE010000173.1"/>
</dbReference>
<protein>
    <submittedName>
        <fullName evidence="1">Uncharacterized protein</fullName>
    </submittedName>
</protein>